<comment type="caution">
    <text evidence="1">The sequence shown here is derived from an EMBL/GenBank/DDBJ whole genome shotgun (WGS) entry which is preliminary data.</text>
</comment>
<protein>
    <submittedName>
        <fullName evidence="1">Uncharacterized protein</fullName>
    </submittedName>
</protein>
<accession>A0A8H4KNP2</accession>
<organism evidence="1 2">
    <name type="scientific">Fusarium albosuccineum</name>
    <dbReference type="NCBI Taxonomy" id="1237068"/>
    <lineage>
        <taxon>Eukaryota</taxon>
        <taxon>Fungi</taxon>
        <taxon>Dikarya</taxon>
        <taxon>Ascomycota</taxon>
        <taxon>Pezizomycotina</taxon>
        <taxon>Sordariomycetes</taxon>
        <taxon>Hypocreomycetidae</taxon>
        <taxon>Hypocreales</taxon>
        <taxon>Nectriaceae</taxon>
        <taxon>Fusarium</taxon>
        <taxon>Fusarium decemcellulare species complex</taxon>
    </lineage>
</organism>
<dbReference type="Proteomes" id="UP000554235">
    <property type="component" value="Unassembled WGS sequence"/>
</dbReference>
<reference evidence="1 2" key="1">
    <citation type="submission" date="2020-01" db="EMBL/GenBank/DDBJ databases">
        <title>Identification and distribution of gene clusters putatively required for synthesis of sphingolipid metabolism inhibitors in phylogenetically diverse species of the filamentous fungus Fusarium.</title>
        <authorList>
            <person name="Kim H.-S."/>
            <person name="Busman M."/>
            <person name="Brown D.W."/>
            <person name="Divon H."/>
            <person name="Uhlig S."/>
            <person name="Proctor R.H."/>
        </authorList>
    </citation>
    <scope>NUCLEOTIDE SEQUENCE [LARGE SCALE GENOMIC DNA]</scope>
    <source>
        <strain evidence="1 2">NRRL 20459</strain>
    </source>
</reference>
<dbReference type="EMBL" id="JAADYS010002922">
    <property type="protein sequence ID" value="KAF4452944.1"/>
    <property type="molecule type" value="Genomic_DNA"/>
</dbReference>
<dbReference type="OrthoDB" id="5104107at2759"/>
<keyword evidence="2" id="KW-1185">Reference proteome</keyword>
<evidence type="ECO:0000313" key="1">
    <source>
        <dbReference type="EMBL" id="KAF4452944.1"/>
    </source>
</evidence>
<proteinExistence type="predicted"/>
<evidence type="ECO:0000313" key="2">
    <source>
        <dbReference type="Proteomes" id="UP000554235"/>
    </source>
</evidence>
<name>A0A8H4KNP2_9HYPO</name>
<dbReference type="AlphaFoldDB" id="A0A8H4KNP2"/>
<gene>
    <name evidence="1" type="ORF">FALBO_16082</name>
</gene>
<sequence>MAANSSSSSISEGMDDVDEVAVQAALEKACFPDPNPDFKQLFLHLRLFLAFAVAKCWFHIRTRNHANLNRTEVGTWKLLQMMDNDIHETACIELAECHHLAWVLGRIATIRPGSLVQPCASRTDARLPYLVWGDIIIERTEDKGKFIIQMTIRNLKTKAPDPEKANCQSREPRRSPFDRDREYWARLHR</sequence>